<organism evidence="14 15">
    <name type="scientific">Panagrolaimus superbus</name>
    <dbReference type="NCBI Taxonomy" id="310955"/>
    <lineage>
        <taxon>Eukaryota</taxon>
        <taxon>Metazoa</taxon>
        <taxon>Ecdysozoa</taxon>
        <taxon>Nematoda</taxon>
        <taxon>Chromadorea</taxon>
        <taxon>Rhabditida</taxon>
        <taxon>Tylenchina</taxon>
        <taxon>Panagrolaimomorpha</taxon>
        <taxon>Panagrolaimoidea</taxon>
        <taxon>Panagrolaimidae</taxon>
        <taxon>Panagrolaimus</taxon>
    </lineage>
</organism>
<accession>A0A914YPG0</accession>
<evidence type="ECO:0000256" key="2">
    <source>
        <dbReference type="ARBA" id="ARBA00006301"/>
    </source>
</evidence>
<dbReference type="Gene3D" id="3.40.50.150">
    <property type="entry name" value="Vaccinia Virus protein VP39"/>
    <property type="match status" value="1"/>
</dbReference>
<evidence type="ECO:0000313" key="14">
    <source>
        <dbReference type="Proteomes" id="UP000887577"/>
    </source>
</evidence>
<evidence type="ECO:0000256" key="4">
    <source>
        <dbReference type="ARBA" id="ARBA00022491"/>
    </source>
</evidence>
<dbReference type="Proteomes" id="UP000887577">
    <property type="component" value="Unplaced"/>
</dbReference>
<dbReference type="PANTHER" id="PTHR12787">
    <property type="entry name" value="RIBOSOMAL RNA-PROCESSING PROTEIN 8"/>
    <property type="match status" value="1"/>
</dbReference>
<dbReference type="GO" id="GO:0042149">
    <property type="term" value="P:cellular response to glucose starvation"/>
    <property type="evidence" value="ECO:0007669"/>
    <property type="project" value="TreeGrafter"/>
</dbReference>
<evidence type="ECO:0000256" key="10">
    <source>
        <dbReference type="ARBA" id="ARBA00023015"/>
    </source>
</evidence>
<keyword evidence="6 13" id="KW-0489">Methyltransferase</keyword>
<protein>
    <recommendedName>
        <fullName evidence="3 13">Ribosomal RNA-processing protein 8</fullName>
        <ecNumber evidence="13">2.1.1.-</ecNumber>
    </recommendedName>
</protein>
<evidence type="ECO:0000256" key="8">
    <source>
        <dbReference type="ARBA" id="ARBA00022691"/>
    </source>
</evidence>
<dbReference type="GO" id="GO:0005677">
    <property type="term" value="C:chromatin silencing complex"/>
    <property type="evidence" value="ECO:0007669"/>
    <property type="project" value="TreeGrafter"/>
</dbReference>
<dbReference type="InterPro" id="IPR007823">
    <property type="entry name" value="RRP8"/>
</dbReference>
<dbReference type="GO" id="GO:0000183">
    <property type="term" value="P:rDNA heterochromatin formation"/>
    <property type="evidence" value="ECO:0007669"/>
    <property type="project" value="TreeGrafter"/>
</dbReference>
<comment type="subcellular location">
    <subcellularLocation>
        <location evidence="1 13">Nucleus</location>
        <location evidence="1 13">Nucleolus</location>
    </subcellularLocation>
</comment>
<evidence type="ECO:0000256" key="5">
    <source>
        <dbReference type="ARBA" id="ARBA00022552"/>
    </source>
</evidence>
<keyword evidence="11" id="KW-0804">Transcription</keyword>
<comment type="similarity">
    <text evidence="2 13">Belongs to the methyltransferase superfamily. RRP8 family.</text>
</comment>
<dbReference type="SUPFAM" id="SSF53335">
    <property type="entry name" value="S-adenosyl-L-methionine-dependent methyltransferases"/>
    <property type="match status" value="1"/>
</dbReference>
<dbReference type="Gene3D" id="1.10.10.2150">
    <property type="entry name" value="Ribosomal RNA-processing protein 8, N-terminal domain"/>
    <property type="match status" value="1"/>
</dbReference>
<dbReference type="PANTHER" id="PTHR12787:SF0">
    <property type="entry name" value="RIBOSOMAL RNA-PROCESSING PROTEIN 8"/>
    <property type="match status" value="1"/>
</dbReference>
<dbReference type="GO" id="GO:0046015">
    <property type="term" value="P:regulation of transcription by glucose"/>
    <property type="evidence" value="ECO:0007669"/>
    <property type="project" value="TreeGrafter"/>
</dbReference>
<dbReference type="CDD" id="cd02440">
    <property type="entry name" value="AdoMet_MTases"/>
    <property type="match status" value="1"/>
</dbReference>
<dbReference type="FunFam" id="3.40.50.150:FF:000068">
    <property type="entry name" value="Ribosomal RNA-processing protein 8"/>
    <property type="match status" value="1"/>
</dbReference>
<keyword evidence="8 13" id="KW-0949">S-adenosyl-L-methionine</keyword>
<keyword evidence="9" id="KW-0156">Chromatin regulator</keyword>
<evidence type="ECO:0000256" key="3">
    <source>
        <dbReference type="ARBA" id="ARBA00020203"/>
    </source>
</evidence>
<comment type="function">
    <text evidence="13">Probable methyltransferase required to silence rDNA.</text>
</comment>
<evidence type="ECO:0000256" key="7">
    <source>
        <dbReference type="ARBA" id="ARBA00022679"/>
    </source>
</evidence>
<proteinExistence type="inferred from homology"/>
<name>A0A914YPG0_9BILA</name>
<evidence type="ECO:0000313" key="15">
    <source>
        <dbReference type="WBParaSite" id="PSU_v2.g19244.t1"/>
    </source>
</evidence>
<evidence type="ECO:0000256" key="13">
    <source>
        <dbReference type="RuleBase" id="RU365074"/>
    </source>
</evidence>
<keyword evidence="12 13" id="KW-0539">Nucleus</keyword>
<keyword evidence="7 13" id="KW-0808">Transferase</keyword>
<dbReference type="Pfam" id="PF05148">
    <property type="entry name" value="Methyltransf_8"/>
    <property type="match status" value="1"/>
</dbReference>
<dbReference type="FunFam" id="1.10.10.2150:FF:000001">
    <property type="entry name" value="Ribosomal RNA-processing protein 8"/>
    <property type="match status" value="1"/>
</dbReference>
<dbReference type="InterPro" id="IPR042036">
    <property type="entry name" value="RRP8_N"/>
</dbReference>
<keyword evidence="10" id="KW-0805">Transcription regulation</keyword>
<keyword evidence="14" id="KW-1185">Reference proteome</keyword>
<dbReference type="AlphaFoldDB" id="A0A914YPG0"/>
<dbReference type="GO" id="GO:0005730">
    <property type="term" value="C:nucleolus"/>
    <property type="evidence" value="ECO:0007669"/>
    <property type="project" value="UniProtKB-SubCell"/>
</dbReference>
<dbReference type="GO" id="GO:0032259">
    <property type="term" value="P:methylation"/>
    <property type="evidence" value="ECO:0007669"/>
    <property type="project" value="UniProtKB-KW"/>
</dbReference>
<reference evidence="15" key="1">
    <citation type="submission" date="2022-11" db="UniProtKB">
        <authorList>
            <consortium name="WormBaseParasite"/>
        </authorList>
    </citation>
    <scope>IDENTIFICATION</scope>
</reference>
<keyword evidence="5 13" id="KW-0698">rRNA processing</keyword>
<dbReference type="GO" id="GO:0006364">
    <property type="term" value="P:rRNA processing"/>
    <property type="evidence" value="ECO:0007669"/>
    <property type="project" value="UniProtKB-UniRule"/>
</dbReference>
<keyword evidence="4" id="KW-0678">Repressor</keyword>
<dbReference type="InterPro" id="IPR029063">
    <property type="entry name" value="SAM-dependent_MTases_sf"/>
</dbReference>
<dbReference type="GO" id="GO:0008168">
    <property type="term" value="F:methyltransferase activity"/>
    <property type="evidence" value="ECO:0007669"/>
    <property type="project" value="UniProtKB-KW"/>
</dbReference>
<dbReference type="GO" id="GO:0033553">
    <property type="term" value="C:rDNA heterochromatin"/>
    <property type="evidence" value="ECO:0007669"/>
    <property type="project" value="TreeGrafter"/>
</dbReference>
<sequence length="309" mass="35618">MLIKNPDKVEIIFVMAEENEVLLSETKKRKRPWRAAVRKAAKKAKLVELKSTPSNENEEILKDIKEKFKLKIKKRKEKKRALKVDKSKPKDKKEELVDKLTSSRFRYLNEQLYTMDSADAKNLFAEDETAFQAYHKGYRSQVEKWPINPVNVIIKHLRKLPAESVIVDLGCGDAKIAKTLGKKNTVHSFDLVSNNPLVKACDMSNIPIEDQSADVVVFCLSLMGTNLADFIREAHRILKTGGIVKIAEVWSRFKNLKKFLRALEQMGFKVANEKLLNDYFELITLKKIGKIEKKRPLGLTLEPCFYKKR</sequence>
<dbReference type="EC" id="2.1.1.-" evidence="13"/>
<dbReference type="WBParaSite" id="PSU_v2.g19244.t1">
    <property type="protein sequence ID" value="PSU_v2.g19244.t1"/>
    <property type="gene ID" value="PSU_v2.g19244"/>
</dbReference>
<evidence type="ECO:0000256" key="6">
    <source>
        <dbReference type="ARBA" id="ARBA00022603"/>
    </source>
</evidence>
<evidence type="ECO:0000256" key="12">
    <source>
        <dbReference type="ARBA" id="ARBA00023242"/>
    </source>
</evidence>
<evidence type="ECO:0000256" key="11">
    <source>
        <dbReference type="ARBA" id="ARBA00023163"/>
    </source>
</evidence>
<evidence type="ECO:0000256" key="9">
    <source>
        <dbReference type="ARBA" id="ARBA00022853"/>
    </source>
</evidence>
<evidence type="ECO:0000256" key="1">
    <source>
        <dbReference type="ARBA" id="ARBA00004604"/>
    </source>
</evidence>